<sequence length="259" mass="29545">MYFAITIKRYRAVEEIGQIKMSVGVIAYYRLMQVCQPEYFRQLLKPVTIIAICKSHNSIACRELGVGQVTPFERVELQPSEVCPKNFIIFDQTDHQSRVMFHPAMAYKFSGSRLNVQTTSSQDFERNKVNQMERELSSPLEEDSDDIDALLSLEGEEPEDYDEEEVSTARSHECYESISDTCSSYCSKSRFSSSVKKSSGTGGYCDSERKHREMKRMVKVLRGILPDASDQMDNVAVLDEAVRYLKSLKVEVEKLGVEP</sequence>
<organism evidence="1 2">
    <name type="scientific">Bauhinia variegata</name>
    <name type="common">Purple orchid tree</name>
    <name type="synonym">Phanera variegata</name>
    <dbReference type="NCBI Taxonomy" id="167791"/>
    <lineage>
        <taxon>Eukaryota</taxon>
        <taxon>Viridiplantae</taxon>
        <taxon>Streptophyta</taxon>
        <taxon>Embryophyta</taxon>
        <taxon>Tracheophyta</taxon>
        <taxon>Spermatophyta</taxon>
        <taxon>Magnoliopsida</taxon>
        <taxon>eudicotyledons</taxon>
        <taxon>Gunneridae</taxon>
        <taxon>Pentapetalae</taxon>
        <taxon>rosids</taxon>
        <taxon>fabids</taxon>
        <taxon>Fabales</taxon>
        <taxon>Fabaceae</taxon>
        <taxon>Cercidoideae</taxon>
        <taxon>Cercideae</taxon>
        <taxon>Bauhiniinae</taxon>
        <taxon>Bauhinia</taxon>
    </lineage>
</organism>
<evidence type="ECO:0000313" key="1">
    <source>
        <dbReference type="EMBL" id="KAI4295408.1"/>
    </source>
</evidence>
<comment type="caution">
    <text evidence="1">The sequence shown here is derived from an EMBL/GenBank/DDBJ whole genome shotgun (WGS) entry which is preliminary data.</text>
</comment>
<keyword evidence="2" id="KW-1185">Reference proteome</keyword>
<protein>
    <submittedName>
        <fullName evidence="1">Uncharacterized protein</fullName>
    </submittedName>
</protein>
<reference evidence="1 2" key="1">
    <citation type="journal article" date="2022" name="DNA Res.">
        <title>Chromosomal-level genome assembly of the orchid tree Bauhinia variegata (Leguminosae; Cercidoideae) supports the allotetraploid origin hypothesis of Bauhinia.</title>
        <authorList>
            <person name="Zhong Y."/>
            <person name="Chen Y."/>
            <person name="Zheng D."/>
            <person name="Pang J."/>
            <person name="Liu Y."/>
            <person name="Luo S."/>
            <person name="Meng S."/>
            <person name="Qian L."/>
            <person name="Wei D."/>
            <person name="Dai S."/>
            <person name="Zhou R."/>
        </authorList>
    </citation>
    <scope>NUCLEOTIDE SEQUENCE [LARGE SCALE GENOMIC DNA]</scope>
    <source>
        <strain evidence="1">BV-YZ2020</strain>
    </source>
</reference>
<dbReference type="EMBL" id="CM039439">
    <property type="protein sequence ID" value="KAI4295408.1"/>
    <property type="molecule type" value="Genomic_DNA"/>
</dbReference>
<accession>A0ACB9KE10</accession>
<proteinExistence type="predicted"/>
<evidence type="ECO:0000313" key="2">
    <source>
        <dbReference type="Proteomes" id="UP000828941"/>
    </source>
</evidence>
<gene>
    <name evidence="1" type="ORF">L6164_035457</name>
</gene>
<dbReference type="Proteomes" id="UP000828941">
    <property type="component" value="Chromosome 14"/>
</dbReference>
<name>A0ACB9KE10_BAUVA</name>